<dbReference type="Proteomes" id="UP000663090">
    <property type="component" value="Chromosome"/>
</dbReference>
<reference evidence="1 2" key="1">
    <citation type="submission" date="2021-02" db="EMBL/GenBank/DDBJ databases">
        <title>De Novo genome assembly of isolated myxobacteria.</title>
        <authorList>
            <person name="Stevens D.C."/>
        </authorList>
    </citation>
    <scope>NUCLEOTIDE SEQUENCE [LARGE SCALE GENOMIC DNA]</scope>
    <source>
        <strain evidence="1 2">SCHIC003</strain>
    </source>
</reference>
<evidence type="ECO:0000313" key="1">
    <source>
        <dbReference type="EMBL" id="QSQ12684.1"/>
    </source>
</evidence>
<keyword evidence="2" id="KW-1185">Reference proteome</keyword>
<evidence type="ECO:0000313" key="2">
    <source>
        <dbReference type="Proteomes" id="UP000663090"/>
    </source>
</evidence>
<name>A0ABX7N2M2_9BACT</name>
<gene>
    <name evidence="1" type="ORF">JY572_30680</name>
</gene>
<dbReference type="RefSeq" id="WP_206714404.1">
    <property type="nucleotide sequence ID" value="NZ_CP071091.1"/>
</dbReference>
<proteinExistence type="predicted"/>
<dbReference type="EMBL" id="CP071091">
    <property type="protein sequence ID" value="QSQ12684.1"/>
    <property type="molecule type" value="Genomic_DNA"/>
</dbReference>
<sequence length="127" mass="14054">MRAPPRERTLVDFRRAVALRPAVPLRAVVLLPERTARTGRRVLVTRFAVTRLPAFLAAVRAPAVLETRFAATRPPLLRAAVFLAPTRDLSLRRADFALRFFSPPPVTLFTVAQARASAVFSADPRPS</sequence>
<protein>
    <submittedName>
        <fullName evidence="1">Uncharacterized protein</fullName>
    </submittedName>
</protein>
<organism evidence="1 2">
    <name type="scientific">Myxococcus landrumensis</name>
    <dbReference type="NCBI Taxonomy" id="2813577"/>
    <lineage>
        <taxon>Bacteria</taxon>
        <taxon>Pseudomonadati</taxon>
        <taxon>Myxococcota</taxon>
        <taxon>Myxococcia</taxon>
        <taxon>Myxococcales</taxon>
        <taxon>Cystobacterineae</taxon>
        <taxon>Myxococcaceae</taxon>
        <taxon>Myxococcus</taxon>
    </lineage>
</organism>
<accession>A0ABX7N2M2</accession>